<evidence type="ECO:0000313" key="5">
    <source>
        <dbReference type="Proteomes" id="UP000776164"/>
    </source>
</evidence>
<evidence type="ECO:0000259" key="1">
    <source>
        <dbReference type="Pfam" id="PF14498"/>
    </source>
</evidence>
<evidence type="ECO:0008006" key="6">
    <source>
        <dbReference type="Google" id="ProtNLM"/>
    </source>
</evidence>
<dbReference type="EMBL" id="JAFBBU010000001">
    <property type="protein sequence ID" value="MBM7470677.1"/>
    <property type="molecule type" value="Genomic_DNA"/>
</dbReference>
<accession>A0ABS2L0S6</accession>
<organism evidence="4 5">
    <name type="scientific">Subtercola frigoramans</name>
    <dbReference type="NCBI Taxonomy" id="120298"/>
    <lineage>
        <taxon>Bacteria</taxon>
        <taxon>Bacillati</taxon>
        <taxon>Actinomycetota</taxon>
        <taxon>Actinomycetes</taxon>
        <taxon>Micrococcales</taxon>
        <taxon>Microbacteriaceae</taxon>
        <taxon>Subtercola</taxon>
    </lineage>
</organism>
<dbReference type="InterPro" id="IPR049053">
    <property type="entry name" value="AFCA-like_C"/>
</dbReference>
<keyword evidence="5" id="KW-1185">Reference proteome</keyword>
<dbReference type="InterPro" id="IPR027414">
    <property type="entry name" value="GH95_N_dom"/>
</dbReference>
<proteinExistence type="predicted"/>
<dbReference type="Pfam" id="PF21307">
    <property type="entry name" value="Glyco_hydro_95_C"/>
    <property type="match status" value="1"/>
</dbReference>
<dbReference type="Gene3D" id="1.50.10.10">
    <property type="match status" value="1"/>
</dbReference>
<dbReference type="PANTHER" id="PTHR31084">
    <property type="entry name" value="ALPHA-L-FUCOSIDASE 2"/>
    <property type="match status" value="1"/>
</dbReference>
<comment type="caution">
    <text evidence="4">The sequence shown here is derived from an EMBL/GenBank/DDBJ whole genome shotgun (WGS) entry which is preliminary data.</text>
</comment>
<evidence type="ECO:0000313" key="4">
    <source>
        <dbReference type="EMBL" id="MBM7470677.1"/>
    </source>
</evidence>
<dbReference type="Pfam" id="PF14498">
    <property type="entry name" value="Glyco_hyd_65N_2"/>
    <property type="match status" value="1"/>
</dbReference>
<dbReference type="Pfam" id="PF22124">
    <property type="entry name" value="Glyco_hydro_95_cat"/>
    <property type="match status" value="1"/>
</dbReference>
<dbReference type="InterPro" id="IPR008928">
    <property type="entry name" value="6-hairpin_glycosidase_sf"/>
</dbReference>
<dbReference type="Proteomes" id="UP000776164">
    <property type="component" value="Unassembled WGS sequence"/>
</dbReference>
<feature type="domain" description="Glycosyl hydrolase family 95 catalytic" evidence="3">
    <location>
        <begin position="302"/>
        <end position="660"/>
    </location>
</feature>
<protein>
    <recommendedName>
        <fullName evidence="6">Glycosyl hydrolase family 95 N-terminal domain-containing protein</fullName>
    </recommendedName>
</protein>
<name>A0ABS2L0S6_9MICO</name>
<feature type="domain" description="Glycosyl hydrolase family 95 N-terminal" evidence="1">
    <location>
        <begin position="4"/>
        <end position="136"/>
    </location>
</feature>
<sequence>MTVWSSTLASSWETGAIAGTGVVGALVYGEPSRHVIVLSHERFFVPANSRRPAPDLAPALPQARLALAEGDEKAAADAIEQRLVELGMNPEELVWTDPLGPIAQLSWQPDLSGFSDYQRVLRTDDLGAEIRWKSGSGWTGIRVDATHGAEFFDIELSSDTALTGILTLEQVSERRAGADTVETLDYSRFVATTCSVSSTSLSAAISAAGYAPETDITARVEVTSTRRLAPTGTGWRVTLDPGERLSFRVDVTTDGAGPRYVDPVSTESLASSSFSLLGASTCDHVESVFGDAHAGVRAAVHQMLELGYAAGRRNIIASCGALPPTLQGVWQGTWSPAWSADYTMNGNVQLGTLASVLWTGNPSLMRSLFRMIRQFPEDFRSNARAIYGVPGMMLPARLSTHGHANHFNRDFPHQFWIGHGNWLLRMAADYVQVTGDRSIIDEWLWEYAVEILTFGLAVVADGDGHLSPSYSPENTPGGSDNPLSIDSTADIGALRDGLRVGAWLAGLRGDEQRAEQWTSARSALPPYRIAGDATLAEWGASVPERLEHRHASQLHGLWHEPDEAFERPELRAAAQATVRAKAAWRAEAPHGPPGHQEMAFGLSSIALAAAALGDGETAAQCAYWLALDHFTHAMVSTHDAGSIFNLDASGALPAVIAAMLVASTTSTIHLLPALPLLWEAGAANGLTARGGAVIHELRWSPSTLSCDVELRSEAAWLRPSTTVLLMPRAGNLRTTPHASQTNSTRVEIESTGPRVRLCFDFADQTSTQPVE</sequence>
<dbReference type="InterPro" id="IPR012341">
    <property type="entry name" value="6hp_glycosidase-like_sf"/>
</dbReference>
<reference evidence="4 5" key="1">
    <citation type="submission" date="2021-01" db="EMBL/GenBank/DDBJ databases">
        <title>Sequencing the genomes of 1000 actinobacteria strains.</title>
        <authorList>
            <person name="Klenk H.-P."/>
        </authorList>
    </citation>
    <scope>NUCLEOTIDE SEQUENCE [LARGE SCALE GENOMIC DNA]</scope>
    <source>
        <strain evidence="4 5">DSM 13057</strain>
    </source>
</reference>
<gene>
    <name evidence="4" type="ORF">JOE66_000311</name>
</gene>
<evidence type="ECO:0000259" key="2">
    <source>
        <dbReference type="Pfam" id="PF21307"/>
    </source>
</evidence>
<dbReference type="SUPFAM" id="SSF48208">
    <property type="entry name" value="Six-hairpin glycosidases"/>
    <property type="match status" value="1"/>
</dbReference>
<evidence type="ECO:0000259" key="3">
    <source>
        <dbReference type="Pfam" id="PF22124"/>
    </source>
</evidence>
<dbReference type="PANTHER" id="PTHR31084:SF0">
    <property type="entry name" value="ALPHA-L-FUCOSIDASE 2"/>
    <property type="match status" value="1"/>
</dbReference>
<feature type="domain" description="Alpha fucosidase A-like C-terminal" evidence="2">
    <location>
        <begin position="663"/>
        <end position="705"/>
    </location>
</feature>
<dbReference type="InterPro" id="IPR054363">
    <property type="entry name" value="GH95_cat"/>
</dbReference>
<dbReference type="RefSeq" id="WP_205106396.1">
    <property type="nucleotide sequence ID" value="NZ_BAAAHT010000018.1"/>
</dbReference>